<dbReference type="Pfam" id="PF19373">
    <property type="entry name" value="DUF5948"/>
    <property type="match status" value="1"/>
</dbReference>
<proteinExistence type="predicted"/>
<keyword evidence="2" id="KW-1185">Reference proteome</keyword>
<evidence type="ECO:0000313" key="1">
    <source>
        <dbReference type="EMBL" id="KAK9770747.1"/>
    </source>
</evidence>
<dbReference type="Proteomes" id="UP001465668">
    <property type="component" value="Unassembled WGS sequence"/>
</dbReference>
<reference evidence="1 2" key="1">
    <citation type="submission" date="2024-02" db="EMBL/GenBank/DDBJ databases">
        <title>First draft genome assembly of two strains of Seiridium cardinale.</title>
        <authorList>
            <person name="Emiliani G."/>
            <person name="Scali E."/>
        </authorList>
    </citation>
    <scope>NUCLEOTIDE SEQUENCE [LARGE SCALE GENOMIC DNA]</scope>
    <source>
        <strain evidence="1 2">BM-138-000479</strain>
    </source>
</reference>
<protein>
    <submittedName>
        <fullName evidence="1">Hydrophobin</fullName>
    </submittedName>
</protein>
<evidence type="ECO:0000313" key="2">
    <source>
        <dbReference type="Proteomes" id="UP001465668"/>
    </source>
</evidence>
<sequence>MDEISPSFSWTFILSSNNTNKFIYFLFTNLKQSPKMQLATILKLSPLLLAVLAQAGHNCKCQDSNGQYNGFTKSCCFDQRGGDVLSDITYHDDQVHQCTSASNHLDSGAFVTCCQGHGVGGAYCWN</sequence>
<comment type="caution">
    <text evidence="1">The sequence shown here is derived from an EMBL/GenBank/DDBJ whole genome shotgun (WGS) entry which is preliminary data.</text>
</comment>
<accession>A0ABR2XAG7</accession>
<dbReference type="EMBL" id="JARVKM010000086">
    <property type="protein sequence ID" value="KAK9770747.1"/>
    <property type="molecule type" value="Genomic_DNA"/>
</dbReference>
<dbReference type="InterPro" id="IPR045992">
    <property type="entry name" value="DUF5948"/>
</dbReference>
<gene>
    <name evidence="1" type="ORF">SCAR479_12538</name>
</gene>
<organism evidence="1 2">
    <name type="scientific">Seiridium cardinale</name>
    <dbReference type="NCBI Taxonomy" id="138064"/>
    <lineage>
        <taxon>Eukaryota</taxon>
        <taxon>Fungi</taxon>
        <taxon>Dikarya</taxon>
        <taxon>Ascomycota</taxon>
        <taxon>Pezizomycotina</taxon>
        <taxon>Sordariomycetes</taxon>
        <taxon>Xylariomycetidae</taxon>
        <taxon>Amphisphaeriales</taxon>
        <taxon>Sporocadaceae</taxon>
        <taxon>Seiridium</taxon>
    </lineage>
</organism>
<name>A0ABR2XAG7_9PEZI</name>